<evidence type="ECO:0008006" key="4">
    <source>
        <dbReference type="Google" id="ProtNLM"/>
    </source>
</evidence>
<dbReference type="STRING" id="644352.J3PFS7"/>
<dbReference type="OrthoDB" id="2142213at2759"/>
<evidence type="ECO:0000313" key="3">
    <source>
        <dbReference type="Proteomes" id="UP000006039"/>
    </source>
</evidence>
<gene>
    <name evidence="2" type="primary">20352810</name>
    <name evidence="1" type="ORF">GGTG_12352</name>
</gene>
<dbReference type="Gene3D" id="3.40.390.10">
    <property type="entry name" value="Collagenase (Catalytic Domain)"/>
    <property type="match status" value="1"/>
</dbReference>
<evidence type="ECO:0000313" key="2">
    <source>
        <dbReference type="EnsemblFungi" id="EJT70179"/>
    </source>
</evidence>
<reference evidence="2" key="4">
    <citation type="journal article" date="2015" name="G3 (Bethesda)">
        <title>Genome sequences of three phytopathogenic species of the Magnaporthaceae family of fungi.</title>
        <authorList>
            <person name="Okagaki L.H."/>
            <person name="Nunes C.C."/>
            <person name="Sailsbery J."/>
            <person name="Clay B."/>
            <person name="Brown D."/>
            <person name="John T."/>
            <person name="Oh Y."/>
            <person name="Young N."/>
            <person name="Fitzgerald M."/>
            <person name="Haas B.J."/>
            <person name="Zeng Q."/>
            <person name="Young S."/>
            <person name="Adiconis X."/>
            <person name="Fan L."/>
            <person name="Levin J.Z."/>
            <person name="Mitchell T.K."/>
            <person name="Okubara P.A."/>
            <person name="Farman M.L."/>
            <person name="Kohn L.M."/>
            <person name="Birren B."/>
            <person name="Ma L.-J."/>
            <person name="Dean R.A."/>
        </authorList>
    </citation>
    <scope>NUCLEOTIDE SEQUENCE</scope>
    <source>
        <strain evidence="2">R3-111a-1</strain>
    </source>
</reference>
<dbReference type="EMBL" id="GL385402">
    <property type="protein sequence ID" value="EJT70179.1"/>
    <property type="molecule type" value="Genomic_DNA"/>
</dbReference>
<dbReference type="GO" id="GO:0008237">
    <property type="term" value="F:metallopeptidase activity"/>
    <property type="evidence" value="ECO:0007669"/>
    <property type="project" value="InterPro"/>
</dbReference>
<dbReference type="HOGENOM" id="CLU_1124608_0_0_1"/>
<dbReference type="AlphaFoldDB" id="J3PFS7"/>
<dbReference type="GeneID" id="20352810"/>
<reference evidence="2" key="5">
    <citation type="submission" date="2018-04" db="UniProtKB">
        <authorList>
            <consortium name="EnsemblFungi"/>
        </authorList>
    </citation>
    <scope>IDENTIFICATION</scope>
    <source>
        <strain evidence="2">R3-111a-1</strain>
    </source>
</reference>
<dbReference type="EnsemblFungi" id="EJT70179">
    <property type="protein sequence ID" value="EJT70179"/>
    <property type="gene ID" value="GGTG_12352"/>
</dbReference>
<reference evidence="3" key="1">
    <citation type="submission" date="2010-07" db="EMBL/GenBank/DDBJ databases">
        <title>The genome sequence of Gaeumannomyces graminis var. tritici strain R3-111a-1.</title>
        <authorList>
            <consortium name="The Broad Institute Genome Sequencing Platform"/>
            <person name="Ma L.-J."/>
            <person name="Dead R."/>
            <person name="Young S."/>
            <person name="Zeng Q."/>
            <person name="Koehrsen M."/>
            <person name="Alvarado L."/>
            <person name="Berlin A."/>
            <person name="Chapman S.B."/>
            <person name="Chen Z."/>
            <person name="Freedman E."/>
            <person name="Gellesch M."/>
            <person name="Goldberg J."/>
            <person name="Griggs A."/>
            <person name="Gujja S."/>
            <person name="Heilman E.R."/>
            <person name="Heiman D."/>
            <person name="Hepburn T."/>
            <person name="Howarth C."/>
            <person name="Jen D."/>
            <person name="Larson L."/>
            <person name="Mehta T."/>
            <person name="Neiman D."/>
            <person name="Pearson M."/>
            <person name="Roberts A."/>
            <person name="Saif S."/>
            <person name="Shea T."/>
            <person name="Shenoy N."/>
            <person name="Sisk P."/>
            <person name="Stolte C."/>
            <person name="Sykes S."/>
            <person name="Walk T."/>
            <person name="White J."/>
            <person name="Yandava C."/>
            <person name="Haas B."/>
            <person name="Nusbaum C."/>
            <person name="Birren B."/>
        </authorList>
    </citation>
    <scope>NUCLEOTIDE SEQUENCE [LARGE SCALE GENOMIC DNA]</scope>
    <source>
        <strain evidence="3">R3-111a-1</strain>
    </source>
</reference>
<accession>J3PFS7</accession>
<dbReference type="VEuPathDB" id="FungiDB:GGTG_12352"/>
<reference evidence="1" key="2">
    <citation type="submission" date="2010-07" db="EMBL/GenBank/DDBJ databases">
        <authorList>
            <consortium name="The Broad Institute Genome Sequencing Platform"/>
            <consortium name="Broad Institute Genome Sequencing Center for Infectious Disease"/>
            <person name="Ma L.-J."/>
            <person name="Dead R."/>
            <person name="Young S."/>
            <person name="Zeng Q."/>
            <person name="Koehrsen M."/>
            <person name="Alvarado L."/>
            <person name="Berlin A."/>
            <person name="Chapman S.B."/>
            <person name="Chen Z."/>
            <person name="Freedman E."/>
            <person name="Gellesch M."/>
            <person name="Goldberg J."/>
            <person name="Griggs A."/>
            <person name="Gujja S."/>
            <person name="Heilman E.R."/>
            <person name="Heiman D."/>
            <person name="Hepburn T."/>
            <person name="Howarth C."/>
            <person name="Jen D."/>
            <person name="Larson L."/>
            <person name="Mehta T."/>
            <person name="Neiman D."/>
            <person name="Pearson M."/>
            <person name="Roberts A."/>
            <person name="Saif S."/>
            <person name="Shea T."/>
            <person name="Shenoy N."/>
            <person name="Sisk P."/>
            <person name="Stolte C."/>
            <person name="Sykes S."/>
            <person name="Walk T."/>
            <person name="White J."/>
            <person name="Yandava C."/>
            <person name="Haas B."/>
            <person name="Nusbaum C."/>
            <person name="Birren B."/>
        </authorList>
    </citation>
    <scope>NUCLEOTIDE SEQUENCE</scope>
    <source>
        <strain evidence="1">R3-111a-1</strain>
    </source>
</reference>
<dbReference type="InterPro" id="IPR024079">
    <property type="entry name" value="MetalloPept_cat_dom_sf"/>
</dbReference>
<dbReference type="Proteomes" id="UP000006039">
    <property type="component" value="Unassembled WGS sequence"/>
</dbReference>
<dbReference type="SUPFAM" id="SSF55486">
    <property type="entry name" value="Metalloproteases ('zincins'), catalytic domain"/>
    <property type="match status" value="1"/>
</dbReference>
<evidence type="ECO:0000313" key="1">
    <source>
        <dbReference type="EMBL" id="EJT70179.1"/>
    </source>
</evidence>
<dbReference type="RefSeq" id="XP_009228513.1">
    <property type="nucleotide sequence ID" value="XM_009230249.1"/>
</dbReference>
<organism evidence="1">
    <name type="scientific">Gaeumannomyces tritici (strain R3-111a-1)</name>
    <name type="common">Wheat and barley take-all root rot fungus</name>
    <name type="synonym">Gaeumannomyces graminis var. tritici</name>
    <dbReference type="NCBI Taxonomy" id="644352"/>
    <lineage>
        <taxon>Eukaryota</taxon>
        <taxon>Fungi</taxon>
        <taxon>Dikarya</taxon>
        <taxon>Ascomycota</taxon>
        <taxon>Pezizomycotina</taxon>
        <taxon>Sordariomycetes</taxon>
        <taxon>Sordariomycetidae</taxon>
        <taxon>Magnaporthales</taxon>
        <taxon>Magnaporthaceae</taxon>
        <taxon>Gaeumannomyces</taxon>
    </lineage>
</organism>
<protein>
    <recommendedName>
        <fullName evidence="4">Conidiation-specific protein 13</fullName>
    </recommendedName>
</protein>
<sequence length="247" mass="27083">MPDRCRDVANGQKADFPGGPYGIEVFNVHYADCDTAWVMCRHNQAEISREQMIDLFGRMPVRMRQWIRLIIGNPDYGDVWLWGDAQNYPTLWVHEMAHALDYQAAPGPTRLSSSQRWLDAYNNDAAISDGYAAKDQKENFAQETVIALFDTVVPGGIGTVVPNWAVIYNQHSTVRSALGDNLVPGGRCGARKPDAGIVCMGPAAPCGQRQVGQRASPTIATAVVKVSRMPPPEGPGVLAADGERFWQ</sequence>
<keyword evidence="3" id="KW-1185">Reference proteome</keyword>
<proteinExistence type="predicted"/>
<name>J3PFS7_GAET3</name>
<dbReference type="eggNOG" id="ENOG502TDYQ">
    <property type="taxonomic scope" value="Eukaryota"/>
</dbReference>
<reference evidence="1" key="3">
    <citation type="submission" date="2010-09" db="EMBL/GenBank/DDBJ databases">
        <title>Annotation of Gaeumannomyces graminis var. tritici R3-111a-1.</title>
        <authorList>
            <consortium name="The Broad Institute Genome Sequencing Platform"/>
            <person name="Ma L.-J."/>
            <person name="Dead R."/>
            <person name="Young S.K."/>
            <person name="Zeng Q."/>
            <person name="Gargeya S."/>
            <person name="Fitzgerald M."/>
            <person name="Haas B."/>
            <person name="Abouelleil A."/>
            <person name="Alvarado L."/>
            <person name="Arachchi H.M."/>
            <person name="Berlin A."/>
            <person name="Brown A."/>
            <person name="Chapman S.B."/>
            <person name="Chen Z."/>
            <person name="Dunbar C."/>
            <person name="Freedman E."/>
            <person name="Gearin G."/>
            <person name="Gellesch M."/>
            <person name="Goldberg J."/>
            <person name="Griggs A."/>
            <person name="Gujja S."/>
            <person name="Heiman D."/>
            <person name="Howarth C."/>
            <person name="Larson L."/>
            <person name="Lui A."/>
            <person name="MacDonald P.J.P."/>
            <person name="Mehta T."/>
            <person name="Montmayeur A."/>
            <person name="Murphy C."/>
            <person name="Neiman D."/>
            <person name="Pearson M."/>
            <person name="Priest M."/>
            <person name="Roberts A."/>
            <person name="Saif S."/>
            <person name="Shea T."/>
            <person name="Shenoy N."/>
            <person name="Sisk P."/>
            <person name="Stolte C."/>
            <person name="Sykes S."/>
            <person name="Yandava C."/>
            <person name="Wortman J."/>
            <person name="Nusbaum C."/>
            <person name="Birren B."/>
        </authorList>
    </citation>
    <scope>NUCLEOTIDE SEQUENCE</scope>
    <source>
        <strain evidence="1">R3-111a-1</strain>
    </source>
</reference>